<dbReference type="NCBIfam" id="NF033510">
    <property type="entry name" value="Ca_tandemer"/>
    <property type="match status" value="2"/>
</dbReference>
<dbReference type="NCBIfam" id="NF012196">
    <property type="entry name" value="Ig_like_ice"/>
    <property type="match status" value="2"/>
</dbReference>
<accession>A0A8B5ZJV7</accession>
<evidence type="ECO:0000313" key="2">
    <source>
        <dbReference type="Proteomes" id="UP000323583"/>
    </source>
</evidence>
<protein>
    <submittedName>
        <fullName evidence="1">Ig-like domain-containing protein</fullName>
    </submittedName>
</protein>
<dbReference type="RefSeq" id="WP_148520695.1">
    <property type="nucleotide sequence ID" value="NZ_VSGZ01000031.1"/>
</dbReference>
<evidence type="ECO:0000313" key="1">
    <source>
        <dbReference type="EMBL" id="TXY92879.1"/>
    </source>
</evidence>
<gene>
    <name evidence="1" type="ORF">FXE67_06070</name>
</gene>
<reference evidence="1 2" key="1">
    <citation type="submission" date="2019-06" db="EMBL/GenBank/DDBJ databases">
        <title>Vibrio cholerae phylogeny based on whole-genome sequencing reveals genetic diversity and population strucutre.</title>
        <authorList>
            <person name="Zhiqiu Y."/>
            <person name="Bin L."/>
            <person name="Lingyan J."/>
        </authorList>
    </citation>
    <scope>NUCLEOTIDE SEQUENCE [LARGE SCALE GENOMIC DNA]</scope>
    <source>
        <strain evidence="1 2">N2768</strain>
    </source>
</reference>
<name>A0A8B5ZJV7_VIBCL</name>
<feature type="non-terminal residue" evidence="1">
    <location>
        <position position="235"/>
    </location>
</feature>
<dbReference type="Proteomes" id="UP000323583">
    <property type="component" value="Unassembled WGS sequence"/>
</dbReference>
<dbReference type="InterPro" id="IPR013783">
    <property type="entry name" value="Ig-like_fold"/>
</dbReference>
<dbReference type="InterPro" id="IPR049826">
    <property type="entry name" value="Ig-like_ice"/>
</dbReference>
<organism evidence="1 2">
    <name type="scientific">Vibrio cholerae</name>
    <dbReference type="NCBI Taxonomy" id="666"/>
    <lineage>
        <taxon>Bacteria</taxon>
        <taxon>Pseudomonadati</taxon>
        <taxon>Pseudomonadota</taxon>
        <taxon>Gammaproteobacteria</taxon>
        <taxon>Vibrionales</taxon>
        <taxon>Vibrionaceae</taxon>
        <taxon>Vibrio</taxon>
    </lineage>
</organism>
<dbReference type="Gene3D" id="2.60.40.10">
    <property type="entry name" value="Immunoglobulins"/>
    <property type="match status" value="3"/>
</dbReference>
<feature type="non-terminal residue" evidence="1">
    <location>
        <position position="1"/>
    </location>
</feature>
<sequence>DADGRFTILVAGSDLAADADQTIDASVTSTDAAGNSSTATDSEGYKVDTVAPELDIKLDADITADDIINAEEAGQQIPVSGTVTGEFNKGDIVTLTVNNTKYTGEVDADGRFTILVAGSDLAADADQTIDASVTSTDAAGNSSTATDTEGYKVDTVAPELDIKLDADITADDIINAEEAGQQIPVSGTVTGEFKAGDIVTLTVNGKPYTGPVDADGRFTILVAGSDLAADADQTI</sequence>
<dbReference type="EMBL" id="VSGZ01000031">
    <property type="protein sequence ID" value="TXY92879.1"/>
    <property type="molecule type" value="Genomic_DNA"/>
</dbReference>
<dbReference type="AlphaFoldDB" id="A0A8B5ZJV7"/>
<proteinExistence type="predicted"/>
<comment type="caution">
    <text evidence="1">The sequence shown here is derived from an EMBL/GenBank/DDBJ whole genome shotgun (WGS) entry which is preliminary data.</text>
</comment>